<dbReference type="RefSeq" id="WP_378973913.1">
    <property type="nucleotide sequence ID" value="NZ_JBHSWN010000001.1"/>
</dbReference>
<dbReference type="EMBL" id="JBHSWN010000001">
    <property type="protein sequence ID" value="MFC6792252.1"/>
    <property type="molecule type" value="Genomic_DNA"/>
</dbReference>
<comment type="caution">
    <text evidence="2">The sequence shown here is derived from an EMBL/GenBank/DDBJ whole genome shotgun (WGS) entry which is preliminary data.</text>
</comment>
<proteinExistence type="predicted"/>
<protein>
    <submittedName>
        <fullName evidence="2">Uncharacterized protein</fullName>
    </submittedName>
</protein>
<sequence length="69" mass="7434">MSTDTEKHRDLLAALRNAQGKGDGTFEAAVTAAFEHVFEHLGRLNDHVSPTGPDGGDRHLKPGESPTLR</sequence>
<accession>A0ABW2BQZ5</accession>
<evidence type="ECO:0000313" key="3">
    <source>
        <dbReference type="Proteomes" id="UP001596292"/>
    </source>
</evidence>
<reference evidence="3" key="1">
    <citation type="journal article" date="2019" name="Int. J. Syst. Evol. Microbiol.">
        <title>The Global Catalogue of Microorganisms (GCM) 10K type strain sequencing project: providing services to taxonomists for standard genome sequencing and annotation.</title>
        <authorList>
            <consortium name="The Broad Institute Genomics Platform"/>
            <consortium name="The Broad Institute Genome Sequencing Center for Infectious Disease"/>
            <person name="Wu L."/>
            <person name="Ma J."/>
        </authorList>
    </citation>
    <scope>NUCLEOTIDE SEQUENCE [LARGE SCALE GENOMIC DNA]</scope>
    <source>
        <strain evidence="3">CCUG 48316</strain>
    </source>
</reference>
<keyword evidence="3" id="KW-1185">Reference proteome</keyword>
<evidence type="ECO:0000256" key="1">
    <source>
        <dbReference type="SAM" id="MobiDB-lite"/>
    </source>
</evidence>
<evidence type="ECO:0000313" key="2">
    <source>
        <dbReference type="EMBL" id="MFC6792252.1"/>
    </source>
</evidence>
<feature type="region of interest" description="Disordered" evidence="1">
    <location>
        <begin position="44"/>
        <end position="69"/>
    </location>
</feature>
<dbReference type="Proteomes" id="UP001596292">
    <property type="component" value="Unassembled WGS sequence"/>
</dbReference>
<gene>
    <name evidence="2" type="ORF">ACFQE0_23385</name>
</gene>
<organism evidence="2 3">
    <name type="scientific">Methylobacterium komagatae</name>
    <dbReference type="NCBI Taxonomy" id="374425"/>
    <lineage>
        <taxon>Bacteria</taxon>
        <taxon>Pseudomonadati</taxon>
        <taxon>Pseudomonadota</taxon>
        <taxon>Alphaproteobacteria</taxon>
        <taxon>Hyphomicrobiales</taxon>
        <taxon>Methylobacteriaceae</taxon>
        <taxon>Methylobacterium</taxon>
    </lineage>
</organism>
<name>A0ABW2BQZ5_9HYPH</name>